<dbReference type="SUPFAM" id="SSF64076">
    <property type="entry name" value="MTH938-like"/>
    <property type="match status" value="1"/>
</dbReference>
<dbReference type="OrthoDB" id="9800373at2"/>
<dbReference type="CDD" id="cd05560">
    <property type="entry name" value="Xcc1710_like"/>
    <property type="match status" value="1"/>
</dbReference>
<accession>A0A1E2UQH7</accession>
<evidence type="ECO:0000313" key="2">
    <source>
        <dbReference type="Proteomes" id="UP000094849"/>
    </source>
</evidence>
<dbReference type="AlphaFoldDB" id="A0A1E2UQH7"/>
<dbReference type="InterPro" id="IPR036748">
    <property type="entry name" value="MTH938-like_sf"/>
</dbReference>
<evidence type="ECO:0008006" key="3">
    <source>
        <dbReference type="Google" id="ProtNLM"/>
    </source>
</evidence>
<reference evidence="1 2" key="1">
    <citation type="submission" date="2016-03" db="EMBL/GenBank/DDBJ databases">
        <title>Chemosynthetic sulphur-oxidizing symbionts of marine invertebrate animals are capable of nitrogen fixation.</title>
        <authorList>
            <person name="Petersen J.M."/>
            <person name="Kemper A."/>
            <person name="Gruber-Vodicka H."/>
            <person name="Cardini U."/>
            <person name="Geest Mvander."/>
            <person name="Kleiner M."/>
            <person name="Bulgheresi S."/>
            <person name="Fussmann M."/>
            <person name="Herbold C."/>
            <person name="Seah B.K.B."/>
            <person name="Antony C.Paul."/>
            <person name="Liu D."/>
            <person name="Belitz A."/>
            <person name="Weber M."/>
        </authorList>
    </citation>
    <scope>NUCLEOTIDE SEQUENCE [LARGE SCALE GENOMIC DNA]</scope>
    <source>
        <strain evidence="1">G_D</strain>
    </source>
</reference>
<keyword evidence="2" id="KW-1185">Reference proteome</keyword>
<dbReference type="STRING" id="1818881.A3196_09580"/>
<name>A0A1E2UQH7_9GAMM</name>
<dbReference type="Proteomes" id="UP000094849">
    <property type="component" value="Unassembled WGS sequence"/>
</dbReference>
<dbReference type="InterPro" id="IPR007523">
    <property type="entry name" value="NDUFAF3/AAMDC"/>
</dbReference>
<comment type="caution">
    <text evidence="1">The sequence shown here is derived from an EMBL/GenBank/DDBJ whole genome shotgun (WGS) entry which is preliminary data.</text>
</comment>
<dbReference type="PANTHER" id="PTHR21192">
    <property type="entry name" value="NUCLEAR PROTEIN E3-3"/>
    <property type="match status" value="1"/>
</dbReference>
<dbReference type="EMBL" id="LVJZ01000003">
    <property type="protein sequence ID" value="ODB96990.1"/>
    <property type="molecule type" value="Genomic_DNA"/>
</dbReference>
<dbReference type="Pfam" id="PF04430">
    <property type="entry name" value="DUF498"/>
    <property type="match status" value="1"/>
</dbReference>
<organism evidence="1 2">
    <name type="scientific">Candidatus Thiodiazotropha endoloripes</name>
    <dbReference type="NCBI Taxonomy" id="1818881"/>
    <lineage>
        <taxon>Bacteria</taxon>
        <taxon>Pseudomonadati</taxon>
        <taxon>Pseudomonadota</taxon>
        <taxon>Gammaproteobacteria</taxon>
        <taxon>Chromatiales</taxon>
        <taxon>Sedimenticolaceae</taxon>
        <taxon>Candidatus Thiodiazotropha</taxon>
    </lineage>
</organism>
<dbReference type="RefSeq" id="WP_069004719.1">
    <property type="nucleotide sequence ID" value="NZ_LVJW01000003.1"/>
</dbReference>
<dbReference type="Gene3D" id="3.40.1230.10">
    <property type="entry name" value="MTH938-like"/>
    <property type="match status" value="2"/>
</dbReference>
<dbReference type="PANTHER" id="PTHR21192:SF2">
    <property type="entry name" value="NADH DEHYDROGENASE [UBIQUINONE] 1 ALPHA SUBCOMPLEX ASSEMBLY FACTOR 3"/>
    <property type="match status" value="1"/>
</dbReference>
<proteinExistence type="predicted"/>
<evidence type="ECO:0000313" key="1">
    <source>
        <dbReference type="EMBL" id="ODB96990.1"/>
    </source>
</evidence>
<gene>
    <name evidence="1" type="ORF">A3196_09580</name>
</gene>
<sequence length="125" mass="14121">MKFILDDNNSGHAIQNYGAFEITISGKVYRESLVIMPERIIPEWRPARFQELKQEDFAQLASLTPEIVVLGTGSKQHFPDHQLIRPLLEHQIGLEVMATDAACRTYNILMSEGRRVAAALIMIGE</sequence>
<protein>
    <recommendedName>
        <fullName evidence="3">Xcc1710-like domain-containing protein</fullName>
    </recommendedName>
</protein>